<dbReference type="PANTHER" id="PTHR31234:SF6">
    <property type="entry name" value="LATE EMBRYOGENESIS ABUNDANT PROTEIN LEA-2 SUBGROUP DOMAIN-CONTAINING PROTEIN"/>
    <property type="match status" value="1"/>
</dbReference>
<evidence type="ECO:0000313" key="8">
    <source>
        <dbReference type="EMBL" id="KAK4769595.1"/>
    </source>
</evidence>
<keyword evidence="2 6" id="KW-0812">Transmembrane</keyword>
<proteinExistence type="predicted"/>
<keyword evidence="3 6" id="KW-1133">Transmembrane helix</keyword>
<comment type="subcellular location">
    <subcellularLocation>
        <location evidence="1">Membrane</location>
        <topology evidence="1">Single-pass membrane protein</topology>
    </subcellularLocation>
</comment>
<comment type="caution">
    <text evidence="8">The sequence shown here is derived from an EMBL/GenBank/DDBJ whole genome shotgun (WGS) entry which is preliminary data.</text>
</comment>
<evidence type="ECO:0000256" key="5">
    <source>
        <dbReference type="SAM" id="MobiDB-lite"/>
    </source>
</evidence>
<evidence type="ECO:0000313" key="9">
    <source>
        <dbReference type="Proteomes" id="UP001346149"/>
    </source>
</evidence>
<protein>
    <recommendedName>
        <fullName evidence="7">Late embryogenesis abundant protein LEA-2 subgroup domain-containing protein</fullName>
    </recommendedName>
</protein>
<dbReference type="GO" id="GO:0005886">
    <property type="term" value="C:plasma membrane"/>
    <property type="evidence" value="ECO:0007669"/>
    <property type="project" value="TreeGrafter"/>
</dbReference>
<feature type="compositionally biased region" description="Basic and acidic residues" evidence="5">
    <location>
        <begin position="1"/>
        <end position="12"/>
    </location>
</feature>
<evidence type="ECO:0000256" key="4">
    <source>
        <dbReference type="ARBA" id="ARBA00023136"/>
    </source>
</evidence>
<evidence type="ECO:0000259" key="7">
    <source>
        <dbReference type="Pfam" id="PF03168"/>
    </source>
</evidence>
<dbReference type="InterPro" id="IPR004864">
    <property type="entry name" value="LEA_2"/>
</dbReference>
<sequence>MTDRVYRSEKHSAAAPNSGATAVNGRASTNGIAAPPQPPGKTQLYSPNPASHHRRRYSRQCRCTVCCCCFWTILALLILLILAATAGVVFYILYRPHRPEFSLLALRTRALNLTTDPSTVSSHLSTSFNLTLSSRNPNNHYFTFFYDPFDVTFLSGDVPVGNSSLPAYVSSPKNQTVFKSITVWASSGNLNTDSVKSLRSDLRRVSGIPLRILMDTKVKAKAGKFQSKKVGIRVVCDGIKGVVAPKGKSPVVATLDGSECKVYLRTKIWKFTSDGPANICRLLGIVLETSLGYVANFNGPDESTIPVTSNSITFKEKV</sequence>
<reference evidence="8 9" key="1">
    <citation type="journal article" date="2023" name="Hortic Res">
        <title>Pangenome of water caltrop reveals structural variations and asymmetric subgenome divergence after allopolyploidization.</title>
        <authorList>
            <person name="Zhang X."/>
            <person name="Chen Y."/>
            <person name="Wang L."/>
            <person name="Yuan Y."/>
            <person name="Fang M."/>
            <person name="Shi L."/>
            <person name="Lu R."/>
            <person name="Comes H.P."/>
            <person name="Ma Y."/>
            <person name="Chen Y."/>
            <person name="Huang G."/>
            <person name="Zhou Y."/>
            <person name="Zheng Z."/>
            <person name="Qiu Y."/>
        </authorList>
    </citation>
    <scope>NUCLEOTIDE SEQUENCE [LARGE SCALE GENOMIC DNA]</scope>
    <source>
        <strain evidence="8">F231</strain>
    </source>
</reference>
<feature type="region of interest" description="Disordered" evidence="5">
    <location>
        <begin position="1"/>
        <end position="50"/>
    </location>
</feature>
<evidence type="ECO:0000256" key="6">
    <source>
        <dbReference type="SAM" id="Phobius"/>
    </source>
</evidence>
<organism evidence="8 9">
    <name type="scientific">Trapa natans</name>
    <name type="common">Water chestnut</name>
    <dbReference type="NCBI Taxonomy" id="22666"/>
    <lineage>
        <taxon>Eukaryota</taxon>
        <taxon>Viridiplantae</taxon>
        <taxon>Streptophyta</taxon>
        <taxon>Embryophyta</taxon>
        <taxon>Tracheophyta</taxon>
        <taxon>Spermatophyta</taxon>
        <taxon>Magnoliopsida</taxon>
        <taxon>eudicotyledons</taxon>
        <taxon>Gunneridae</taxon>
        <taxon>Pentapetalae</taxon>
        <taxon>rosids</taxon>
        <taxon>malvids</taxon>
        <taxon>Myrtales</taxon>
        <taxon>Lythraceae</taxon>
        <taxon>Trapa</taxon>
    </lineage>
</organism>
<feature type="compositionally biased region" description="Polar residues" evidence="5">
    <location>
        <begin position="18"/>
        <end position="31"/>
    </location>
</feature>
<name>A0AAN7QMR0_TRANT</name>
<dbReference type="EMBL" id="JAXQNO010000021">
    <property type="protein sequence ID" value="KAK4769595.1"/>
    <property type="molecule type" value="Genomic_DNA"/>
</dbReference>
<accession>A0AAN7QMR0</accession>
<evidence type="ECO:0000256" key="2">
    <source>
        <dbReference type="ARBA" id="ARBA00022692"/>
    </source>
</evidence>
<feature type="transmembrane region" description="Helical" evidence="6">
    <location>
        <begin position="70"/>
        <end position="94"/>
    </location>
</feature>
<gene>
    <name evidence="8" type="ORF">SAY86_027745</name>
</gene>
<feature type="domain" description="Late embryogenesis abundant protein LEA-2 subgroup" evidence="7">
    <location>
        <begin position="131"/>
        <end position="235"/>
    </location>
</feature>
<evidence type="ECO:0000256" key="3">
    <source>
        <dbReference type="ARBA" id="ARBA00022989"/>
    </source>
</evidence>
<dbReference type="AlphaFoldDB" id="A0AAN7QMR0"/>
<dbReference type="InterPro" id="IPR044839">
    <property type="entry name" value="NDR1-like"/>
</dbReference>
<dbReference type="PANTHER" id="PTHR31234">
    <property type="entry name" value="LATE EMBRYOGENESIS ABUNDANT (LEA) HYDROXYPROLINE-RICH GLYCOPROTEIN FAMILY"/>
    <property type="match status" value="1"/>
</dbReference>
<evidence type="ECO:0000256" key="1">
    <source>
        <dbReference type="ARBA" id="ARBA00004167"/>
    </source>
</evidence>
<dbReference type="Proteomes" id="UP001346149">
    <property type="component" value="Unassembled WGS sequence"/>
</dbReference>
<keyword evidence="4 6" id="KW-0472">Membrane</keyword>
<dbReference type="GO" id="GO:0098542">
    <property type="term" value="P:defense response to other organism"/>
    <property type="evidence" value="ECO:0007669"/>
    <property type="project" value="InterPro"/>
</dbReference>
<keyword evidence="9" id="KW-1185">Reference proteome</keyword>
<dbReference type="Pfam" id="PF03168">
    <property type="entry name" value="LEA_2"/>
    <property type="match status" value="1"/>
</dbReference>